<dbReference type="InterPro" id="IPR026881">
    <property type="entry name" value="WYL_dom"/>
</dbReference>
<name>F7QTJ4_9LACO</name>
<dbReference type="Pfam" id="PF13280">
    <property type="entry name" value="WYL"/>
    <property type="match status" value="1"/>
</dbReference>
<evidence type="ECO:0000259" key="1">
    <source>
        <dbReference type="Pfam" id="PF13280"/>
    </source>
</evidence>
<dbReference type="Proteomes" id="UP000003074">
    <property type="component" value="Unassembled WGS sequence"/>
</dbReference>
<feature type="domain" description="WYL" evidence="1">
    <location>
        <begin position="181"/>
        <end position="242"/>
    </location>
</feature>
<dbReference type="EMBL" id="AFOI01000002">
    <property type="protein sequence ID" value="EGM52068.1"/>
    <property type="molecule type" value="Genomic_DNA"/>
</dbReference>
<dbReference type="InterPro" id="IPR051534">
    <property type="entry name" value="CBASS_pafABC_assoc_protein"/>
</dbReference>
<dbReference type="InterPro" id="IPR057727">
    <property type="entry name" value="WCX_dom"/>
</dbReference>
<accession>F7QTJ4</accession>
<comment type="caution">
    <text evidence="3">The sequence shown here is derived from an EMBL/GenBank/DDBJ whole genome shotgun (WGS) entry which is preliminary data.</text>
</comment>
<dbReference type="PROSITE" id="PS52050">
    <property type="entry name" value="WYL"/>
    <property type="match status" value="1"/>
</dbReference>
<dbReference type="PANTHER" id="PTHR34580">
    <property type="match status" value="1"/>
</dbReference>
<evidence type="ECO:0000313" key="4">
    <source>
        <dbReference type="Proteomes" id="UP000003074"/>
    </source>
</evidence>
<dbReference type="AlphaFoldDB" id="F7QTJ4"/>
<dbReference type="PANTHER" id="PTHR34580:SF1">
    <property type="entry name" value="PROTEIN PAFC"/>
    <property type="match status" value="1"/>
</dbReference>
<sequence length="353" mass="41408">MTTSEKSIFFKSSRQSLVSGFKIIINLQRKDLMTIATTSATRQLYIYQLLASGAHLSKKDIQRKFSVDARTVQRDFASIRNFMSEYLNEYELEYDTKDHTYYLKSNRLGLSKSQCLVLIKVLLASRSLSRKELDPLISSLLALLTKQDQKDIKPIIQSELDSYVELRNLKDKQLLAAIYTFSKIILQRETITIEYTTQRHKFVTRTIAPIALTFSDYYFYVVSYNHQFKKNTIYRLDRILNWKYAAHKIPLNERLPFDLGDEKKKFQLMYPGKMITIQFEYTGIVEAALDKFPISRTIKKIDDHTFLLEVTTYDTGALMWFLSQKNMVTIVNPPEFRQQMKETLQAMLSNYED</sequence>
<gene>
    <name evidence="3" type="ORF">LSGJ_00488</name>
</gene>
<reference evidence="3 4" key="1">
    <citation type="journal article" date="2011" name="J. Bacteriol.">
        <title>Genome Sequence of Lactobacillus salivarius GJ-24, a Probiotic Strain Isolated from Healthy Adult Intestine.</title>
        <authorList>
            <person name="Cho Y.J."/>
            <person name="Choi J.K."/>
            <person name="Kim J.H."/>
            <person name="Lim Y.S."/>
            <person name="Ham J.S."/>
            <person name="Kang D.K."/>
            <person name="Chun J."/>
            <person name="Paik H.D."/>
            <person name="Kim G.B."/>
        </authorList>
    </citation>
    <scope>NUCLEOTIDE SEQUENCE [LARGE SCALE GENOMIC DNA]</scope>
    <source>
        <strain evidence="3 4">GJ-24</strain>
    </source>
</reference>
<protein>
    <submittedName>
        <fullName evidence="3">Transcriptional regulator</fullName>
    </submittedName>
</protein>
<proteinExistence type="predicted"/>
<evidence type="ECO:0000313" key="3">
    <source>
        <dbReference type="EMBL" id="EGM52068.1"/>
    </source>
</evidence>
<dbReference type="Pfam" id="PF25583">
    <property type="entry name" value="WCX"/>
    <property type="match status" value="1"/>
</dbReference>
<dbReference type="PATRIC" id="fig|1041521.3.peg.491"/>
<organism evidence="3 4">
    <name type="scientific">Ligilactobacillus salivarius GJ-24</name>
    <dbReference type="NCBI Taxonomy" id="1041521"/>
    <lineage>
        <taxon>Bacteria</taxon>
        <taxon>Bacillati</taxon>
        <taxon>Bacillota</taxon>
        <taxon>Bacilli</taxon>
        <taxon>Lactobacillales</taxon>
        <taxon>Lactobacillaceae</taxon>
        <taxon>Ligilactobacillus</taxon>
    </lineage>
</organism>
<evidence type="ECO:0000259" key="2">
    <source>
        <dbReference type="Pfam" id="PF25583"/>
    </source>
</evidence>
<feature type="domain" description="WCX" evidence="2">
    <location>
        <begin position="291"/>
        <end position="348"/>
    </location>
</feature>